<dbReference type="GO" id="GO:0000160">
    <property type="term" value="P:phosphorelay signal transduction system"/>
    <property type="evidence" value="ECO:0007669"/>
    <property type="project" value="InterPro"/>
</dbReference>
<protein>
    <submittedName>
        <fullName evidence="4">Chemotaxis response regulator CheB</fullName>
    </submittedName>
</protein>
<comment type="caution">
    <text evidence="4">The sequence shown here is derived from an EMBL/GenBank/DDBJ whole genome shotgun (WGS) entry which is preliminary data.</text>
</comment>
<dbReference type="RefSeq" id="WP_183610989.1">
    <property type="nucleotide sequence ID" value="NZ_JACICY010000001.1"/>
</dbReference>
<feature type="region of interest" description="Disordered" evidence="2">
    <location>
        <begin position="133"/>
        <end position="162"/>
    </location>
</feature>
<keyword evidence="5" id="KW-1185">Reference proteome</keyword>
<dbReference type="PROSITE" id="PS50110">
    <property type="entry name" value="RESPONSE_REGULATORY"/>
    <property type="match status" value="1"/>
</dbReference>
<dbReference type="InterPro" id="IPR011006">
    <property type="entry name" value="CheY-like_superfamily"/>
</dbReference>
<organism evidence="4 5">
    <name type="scientific">Novosphingobium hassiacum</name>
    <dbReference type="NCBI Taxonomy" id="173676"/>
    <lineage>
        <taxon>Bacteria</taxon>
        <taxon>Pseudomonadati</taxon>
        <taxon>Pseudomonadota</taxon>
        <taxon>Alphaproteobacteria</taxon>
        <taxon>Sphingomonadales</taxon>
        <taxon>Sphingomonadaceae</taxon>
        <taxon>Novosphingobium</taxon>
    </lineage>
</organism>
<reference evidence="4 5" key="1">
    <citation type="submission" date="2020-08" db="EMBL/GenBank/DDBJ databases">
        <title>Genomic Encyclopedia of Type Strains, Phase IV (KMG-IV): sequencing the most valuable type-strain genomes for metagenomic binning, comparative biology and taxonomic classification.</title>
        <authorList>
            <person name="Goeker M."/>
        </authorList>
    </citation>
    <scope>NUCLEOTIDE SEQUENCE [LARGE SCALE GENOMIC DNA]</scope>
    <source>
        <strain evidence="4 5">DSM 14552</strain>
    </source>
</reference>
<evidence type="ECO:0000259" key="3">
    <source>
        <dbReference type="PROSITE" id="PS50110"/>
    </source>
</evidence>
<proteinExistence type="predicted"/>
<dbReference type="SUPFAM" id="SSF52172">
    <property type="entry name" value="CheY-like"/>
    <property type="match status" value="1"/>
</dbReference>
<evidence type="ECO:0000313" key="4">
    <source>
        <dbReference type="EMBL" id="MBB3858762.1"/>
    </source>
</evidence>
<dbReference type="AlphaFoldDB" id="A0A7W5ZSP7"/>
<dbReference type="EMBL" id="JACICY010000001">
    <property type="protein sequence ID" value="MBB3858762.1"/>
    <property type="molecule type" value="Genomic_DNA"/>
</dbReference>
<name>A0A7W5ZSP7_9SPHN</name>
<evidence type="ECO:0000313" key="5">
    <source>
        <dbReference type="Proteomes" id="UP000562395"/>
    </source>
</evidence>
<feature type="domain" description="Response regulatory" evidence="3">
    <location>
        <begin position="3"/>
        <end position="113"/>
    </location>
</feature>
<sequence>MNHALIIDDNMIISRGIQSRLEGLGFTSFDHTWTEEQAVTAARRCTPNLVIVGDEVASGSVLSAIRRISSEMTVPFLMVSGDPVRAERHLAKVAAFEGPFLLSQIEEAVNIAIAAPGTHSRDARPRLAHVPTHRTGARPIKPLGDSREAMATQPSVPPSRIEPLAPLEAPYVMSEPIYTEPDV</sequence>
<dbReference type="Gene3D" id="3.40.50.2300">
    <property type="match status" value="1"/>
</dbReference>
<evidence type="ECO:0000256" key="2">
    <source>
        <dbReference type="SAM" id="MobiDB-lite"/>
    </source>
</evidence>
<comment type="caution">
    <text evidence="1">Lacks conserved residue(s) required for the propagation of feature annotation.</text>
</comment>
<gene>
    <name evidence="4" type="ORF">GGQ88_000002</name>
</gene>
<dbReference type="Proteomes" id="UP000562395">
    <property type="component" value="Unassembled WGS sequence"/>
</dbReference>
<accession>A0A7W5ZSP7</accession>
<evidence type="ECO:0000256" key="1">
    <source>
        <dbReference type="PROSITE-ProRule" id="PRU00169"/>
    </source>
</evidence>
<dbReference type="InterPro" id="IPR001789">
    <property type="entry name" value="Sig_transdc_resp-reg_receiver"/>
</dbReference>